<dbReference type="Proteomes" id="UP000550707">
    <property type="component" value="Unassembled WGS sequence"/>
</dbReference>
<protein>
    <submittedName>
        <fullName evidence="2">Uncharacterized protein</fullName>
    </submittedName>
</protein>
<feature type="compositionally biased region" description="Pro residues" evidence="1">
    <location>
        <begin position="104"/>
        <end position="120"/>
    </location>
</feature>
<dbReference type="AlphaFoldDB" id="A0A7J8J7E4"/>
<accession>A0A7J8J7E4</accession>
<gene>
    <name evidence="2" type="ORF">HJG59_009663</name>
</gene>
<proteinExistence type="predicted"/>
<feature type="region of interest" description="Disordered" evidence="1">
    <location>
        <begin position="83"/>
        <end position="126"/>
    </location>
</feature>
<dbReference type="InParanoid" id="A0A7J8J7E4"/>
<keyword evidence="3" id="KW-1185">Reference proteome</keyword>
<reference evidence="2 3" key="1">
    <citation type="journal article" date="2020" name="Nature">
        <title>Six reference-quality genomes reveal evolution of bat adaptations.</title>
        <authorList>
            <person name="Jebb D."/>
            <person name="Huang Z."/>
            <person name="Pippel M."/>
            <person name="Hughes G.M."/>
            <person name="Lavrichenko K."/>
            <person name="Devanna P."/>
            <person name="Winkler S."/>
            <person name="Jermiin L.S."/>
            <person name="Skirmuntt E.C."/>
            <person name="Katzourakis A."/>
            <person name="Burkitt-Gray L."/>
            <person name="Ray D.A."/>
            <person name="Sullivan K.A.M."/>
            <person name="Roscito J.G."/>
            <person name="Kirilenko B.M."/>
            <person name="Davalos L.M."/>
            <person name="Corthals A.P."/>
            <person name="Power M.L."/>
            <person name="Jones G."/>
            <person name="Ransome R.D."/>
            <person name="Dechmann D.K.N."/>
            <person name="Locatelli A.G."/>
            <person name="Puechmaille S.J."/>
            <person name="Fedrigo O."/>
            <person name="Jarvis E.D."/>
            <person name="Hiller M."/>
            <person name="Vernes S.C."/>
            <person name="Myers E.W."/>
            <person name="Teeling E.C."/>
        </authorList>
    </citation>
    <scope>NUCLEOTIDE SEQUENCE [LARGE SCALE GENOMIC DNA]</scope>
    <source>
        <strain evidence="2">MMolMol1</strain>
        <tissue evidence="2">Muscle</tissue>
    </source>
</reference>
<evidence type="ECO:0000313" key="3">
    <source>
        <dbReference type="Proteomes" id="UP000550707"/>
    </source>
</evidence>
<comment type="caution">
    <text evidence="2">The sequence shown here is derived from an EMBL/GenBank/DDBJ whole genome shotgun (WGS) entry which is preliminary data.</text>
</comment>
<organism evidence="2 3">
    <name type="scientific">Molossus molossus</name>
    <name type="common">Pallas' mastiff bat</name>
    <name type="synonym">Vespertilio molossus</name>
    <dbReference type="NCBI Taxonomy" id="27622"/>
    <lineage>
        <taxon>Eukaryota</taxon>
        <taxon>Metazoa</taxon>
        <taxon>Chordata</taxon>
        <taxon>Craniata</taxon>
        <taxon>Vertebrata</taxon>
        <taxon>Euteleostomi</taxon>
        <taxon>Mammalia</taxon>
        <taxon>Eutheria</taxon>
        <taxon>Laurasiatheria</taxon>
        <taxon>Chiroptera</taxon>
        <taxon>Yangochiroptera</taxon>
        <taxon>Molossidae</taxon>
        <taxon>Molossus</taxon>
    </lineage>
</organism>
<evidence type="ECO:0000256" key="1">
    <source>
        <dbReference type="SAM" id="MobiDB-lite"/>
    </source>
</evidence>
<feature type="compositionally biased region" description="Polar residues" evidence="1">
    <location>
        <begin position="85"/>
        <end position="94"/>
    </location>
</feature>
<evidence type="ECO:0000313" key="2">
    <source>
        <dbReference type="EMBL" id="KAF6492461.1"/>
    </source>
</evidence>
<sequence length="126" mass="13181">MPGSLFFSAFSASLCSPVHKAYYSVSPPGCLHPRPGHLSASCSDAVFAHLLGYRFEGAGITVWLPGNPNLSVPHLVLERVRDASALSQSHSKSQPPGLEQQPAQPSPAPFRSPLSPPPSPSSGVGQ</sequence>
<name>A0A7J8J7E4_MOLMO</name>
<dbReference type="EMBL" id="JACASF010000002">
    <property type="protein sequence ID" value="KAF6492461.1"/>
    <property type="molecule type" value="Genomic_DNA"/>
</dbReference>